<comment type="caution">
    <text evidence="1">The sequence shown here is derived from an EMBL/GenBank/DDBJ whole genome shotgun (WGS) entry which is preliminary data.</text>
</comment>
<protein>
    <submittedName>
        <fullName evidence="1">Uncharacterized protein</fullName>
    </submittedName>
</protein>
<dbReference type="Proteomes" id="UP000024547">
    <property type="component" value="Unassembled WGS sequence"/>
</dbReference>
<dbReference type="AlphaFoldDB" id="A0A059E242"/>
<dbReference type="RefSeq" id="WP_035550780.1">
    <property type="nucleotide sequence ID" value="NZ_AWFH01000012.1"/>
</dbReference>
<evidence type="ECO:0000313" key="2">
    <source>
        <dbReference type="Proteomes" id="UP000024547"/>
    </source>
</evidence>
<dbReference type="OrthoDB" id="7618321at2"/>
<dbReference type="PATRIC" id="fig|1280948.3.peg.1569"/>
<gene>
    <name evidence="1" type="ORF">HY36_03695</name>
</gene>
<organism evidence="1 2">
    <name type="scientific">Hyphomonas atlantica</name>
    <dbReference type="NCBI Taxonomy" id="1280948"/>
    <lineage>
        <taxon>Bacteria</taxon>
        <taxon>Pseudomonadati</taxon>
        <taxon>Pseudomonadota</taxon>
        <taxon>Alphaproteobacteria</taxon>
        <taxon>Hyphomonadales</taxon>
        <taxon>Hyphomonadaceae</taxon>
        <taxon>Hyphomonas</taxon>
    </lineage>
</organism>
<dbReference type="EMBL" id="AWFH01000012">
    <property type="protein sequence ID" value="KCZ61660.1"/>
    <property type="molecule type" value="Genomic_DNA"/>
</dbReference>
<evidence type="ECO:0000313" key="1">
    <source>
        <dbReference type="EMBL" id="KCZ61660.1"/>
    </source>
</evidence>
<keyword evidence="2" id="KW-1185">Reference proteome</keyword>
<reference evidence="1 2" key="1">
    <citation type="journal article" date="2014" name="Antonie Van Leeuwenhoek">
        <title>Hyphomonas beringensis sp. nov. and Hyphomonas chukchiensis sp. nov., isolated from surface seawater of the Bering Sea and Chukchi Sea.</title>
        <authorList>
            <person name="Li C."/>
            <person name="Lai Q."/>
            <person name="Li G."/>
            <person name="Dong C."/>
            <person name="Wang J."/>
            <person name="Liao Y."/>
            <person name="Shao Z."/>
        </authorList>
    </citation>
    <scope>NUCLEOTIDE SEQUENCE [LARGE SCALE GENOMIC DNA]</scope>
    <source>
        <strain evidence="1 2">22II1-22F38</strain>
    </source>
</reference>
<sequence length="209" mass="22571">MNAQANILERGLEQAALAVLGASALGNLHLEPSHIGRGLAQRISGRLRQVESLVRRILFLMALRLNYVPAPKTDAAPRPAAAPALPDGVELAEFPRVAVRRLSLLPPKRAFGTDAQFPDTLQARLRPGGPVSPARLVQRIAALRRVFKDPDGHVKRLARHLYRLKSAGEPRPMIGPADSAYRLSPELGALATLLPSQIHAALDGWDSSP</sequence>
<proteinExistence type="predicted"/>
<name>A0A059E242_9PROT</name>
<accession>A0A059E242</accession>